<evidence type="ECO:0000313" key="8">
    <source>
        <dbReference type="Proteomes" id="UP000027195"/>
    </source>
</evidence>
<dbReference type="InterPro" id="IPR017853">
    <property type="entry name" value="GH"/>
</dbReference>
<dbReference type="Proteomes" id="UP000027195">
    <property type="component" value="Unassembled WGS sequence"/>
</dbReference>
<dbReference type="FunFam" id="2.60.40.10:FF:000495">
    <property type="entry name" value="Periplasmic beta-glucosidase"/>
    <property type="match status" value="1"/>
</dbReference>
<evidence type="ECO:0000256" key="2">
    <source>
        <dbReference type="ARBA" id="ARBA00005336"/>
    </source>
</evidence>
<dbReference type="EC" id="3.2.1.21" evidence="3"/>
<dbReference type="Gene3D" id="2.60.120.260">
    <property type="entry name" value="Galactose-binding domain-like"/>
    <property type="match status" value="1"/>
</dbReference>
<dbReference type="Pfam" id="PF14310">
    <property type="entry name" value="Fn3-like"/>
    <property type="match status" value="1"/>
</dbReference>
<dbReference type="EMBL" id="KL198024">
    <property type="protein sequence ID" value="KDQ17192.1"/>
    <property type="molecule type" value="Genomic_DNA"/>
</dbReference>
<evidence type="ECO:0000313" key="7">
    <source>
        <dbReference type="EMBL" id="KDQ17192.1"/>
    </source>
</evidence>
<dbReference type="Pfam" id="PF07691">
    <property type="entry name" value="PA14"/>
    <property type="match status" value="1"/>
</dbReference>
<dbReference type="Pfam" id="PF00933">
    <property type="entry name" value="Glyco_hydro_3"/>
    <property type="match status" value="1"/>
</dbReference>
<sequence length="857" mass="93802">MSREFLDQSVDELIEKLDLNEKISLLAGVDWWNTVKIDRFNIPSVRMSDGPNGVRGSSQFLSTPTQCIPSATSLAATFDTELIGKVGAFLAEEAKTKSSTTLLAPTCNIQRNPLGGRAFESFSEDPHLSGSIAAAYVNGLQSNGVGAAIKHFVCNDQEHERLSADSVVSDRALREIYLYPFMLAQRDARPWAYMTSYGRMQGTHCSEKPELLRGILRGEWKFDGLVMSDCLLASRMCRFGTYSVDTALNAGLDLEMPGPTKWRAPPLVSHQLFVKKITHATIDERARSLLNFVQKLARVSPDVVYGDGEERTRDTPESRAFNRRVAAEGMVLLKNSNNVLPLSSARKIAVIGPNAKGRVISGGGSAHLKANYIVSPWNGIVEGAPEGVQITHAIGCYAHKSLPALDDKMTTESGQPGWDCTFHNQDTEGNVADKVIAHYVLKSTDAVFCDSLPADITPNWTVRFKGILKVDRTAPFEFGLTVAGQAKLWINDELKLFSYTKLKPGEIFYEQRSEEEKTTINLTANEPVRISVEYSNTLPPDSDGKRSRPAFIGVLRLGGCEIINSDQAIQDAASLAKESDAAVLVVGLTHEWESESYDRTTLALPGRQDELIKQVAAANPNTVVVLQSGSAISMPWLGSVAGLVQAWYSGNEVGNAIADVLFGKVNPSGKMPLSFPKRIEDIPAYPNLRAENGKIHYREDLFVGYKHYQAKGIEPLIPFGFGLSYTTFRYSDLKITSTAQDAGDASAFGVEVSVTVTNTGNVEGSEAVQLYIGLPESEVTHPKLQLKAFAKARNLAPGASKTLKLQLNKYAVSFWDVDNSHWLAEKGTYRVVVGSSSVDFKFEDKFTLGKSFTWSGL</sequence>
<dbReference type="PANTHER" id="PTHR42715:SF27">
    <property type="entry name" value="BETA-GLUCOSIDASE-RELATED"/>
    <property type="match status" value="1"/>
</dbReference>
<evidence type="ECO:0000259" key="6">
    <source>
        <dbReference type="PROSITE" id="PS51820"/>
    </source>
</evidence>
<accession>A0A067MZ63</accession>
<dbReference type="SUPFAM" id="SSF51445">
    <property type="entry name" value="(Trans)glycosidases"/>
    <property type="match status" value="1"/>
</dbReference>
<dbReference type="InterPro" id="IPR011658">
    <property type="entry name" value="PA14_dom"/>
</dbReference>
<dbReference type="SMART" id="SM01217">
    <property type="entry name" value="Fn3_like"/>
    <property type="match status" value="1"/>
</dbReference>
<dbReference type="AlphaFoldDB" id="A0A067MZ63"/>
<dbReference type="InterPro" id="IPR036881">
    <property type="entry name" value="Glyco_hydro_3_C_sf"/>
</dbReference>
<dbReference type="GO" id="GO:0008422">
    <property type="term" value="F:beta-glucosidase activity"/>
    <property type="evidence" value="ECO:0007669"/>
    <property type="project" value="UniProtKB-EC"/>
</dbReference>
<protein>
    <recommendedName>
        <fullName evidence="3">beta-glucosidase</fullName>
        <ecNumber evidence="3">3.2.1.21</ecNumber>
    </recommendedName>
</protein>
<keyword evidence="5" id="KW-0326">Glycosidase</keyword>
<dbReference type="InterPro" id="IPR036962">
    <property type="entry name" value="Glyco_hydro_3_N_sf"/>
</dbReference>
<dbReference type="FunCoup" id="A0A067MZ63">
    <property type="interactions" value="44"/>
</dbReference>
<keyword evidence="4 7" id="KW-0378">Hydrolase</keyword>
<dbReference type="GO" id="GO:0009251">
    <property type="term" value="P:glucan catabolic process"/>
    <property type="evidence" value="ECO:0007669"/>
    <property type="project" value="TreeGrafter"/>
</dbReference>
<dbReference type="InterPro" id="IPR037524">
    <property type="entry name" value="PA14/GLEYA"/>
</dbReference>
<evidence type="ECO:0000256" key="4">
    <source>
        <dbReference type="ARBA" id="ARBA00022801"/>
    </source>
</evidence>
<comment type="similarity">
    <text evidence="2">Belongs to the glycosyl hydrolase 3 family.</text>
</comment>
<gene>
    <name evidence="7" type="ORF">BOTBODRAFT_105900</name>
</gene>
<name>A0A067MZ63_BOTB1</name>
<evidence type="ECO:0000256" key="1">
    <source>
        <dbReference type="ARBA" id="ARBA00000448"/>
    </source>
</evidence>
<dbReference type="Gene3D" id="2.60.40.10">
    <property type="entry name" value="Immunoglobulins"/>
    <property type="match status" value="1"/>
</dbReference>
<dbReference type="InterPro" id="IPR013783">
    <property type="entry name" value="Ig-like_fold"/>
</dbReference>
<dbReference type="InterPro" id="IPR026891">
    <property type="entry name" value="Fn3-like"/>
</dbReference>
<dbReference type="InterPro" id="IPR050288">
    <property type="entry name" value="Cellulose_deg_GH3"/>
</dbReference>
<comment type="catalytic activity">
    <reaction evidence="1">
        <text>Hydrolysis of terminal, non-reducing beta-D-glucosyl residues with release of beta-D-glucose.</text>
        <dbReference type="EC" id="3.2.1.21"/>
    </reaction>
</comment>
<dbReference type="InterPro" id="IPR001764">
    <property type="entry name" value="Glyco_hydro_3_N"/>
</dbReference>
<keyword evidence="8" id="KW-1185">Reference proteome</keyword>
<evidence type="ECO:0000256" key="3">
    <source>
        <dbReference type="ARBA" id="ARBA00012744"/>
    </source>
</evidence>
<dbReference type="Pfam" id="PF01915">
    <property type="entry name" value="Glyco_hydro_3_C"/>
    <property type="match status" value="1"/>
</dbReference>
<feature type="domain" description="PA14" evidence="6">
    <location>
        <begin position="413"/>
        <end position="573"/>
    </location>
</feature>
<dbReference type="InParanoid" id="A0A067MZ63"/>
<dbReference type="PANTHER" id="PTHR42715">
    <property type="entry name" value="BETA-GLUCOSIDASE"/>
    <property type="match status" value="1"/>
</dbReference>
<dbReference type="PROSITE" id="PS51820">
    <property type="entry name" value="PA14"/>
    <property type="match status" value="1"/>
</dbReference>
<dbReference type="PRINTS" id="PR00133">
    <property type="entry name" value="GLHYDRLASE3"/>
</dbReference>
<dbReference type="STRING" id="930990.A0A067MZ63"/>
<dbReference type="SUPFAM" id="SSF52279">
    <property type="entry name" value="Beta-D-glucan exohydrolase, C-terminal domain"/>
    <property type="match status" value="1"/>
</dbReference>
<evidence type="ECO:0000256" key="5">
    <source>
        <dbReference type="ARBA" id="ARBA00023295"/>
    </source>
</evidence>
<reference evidence="8" key="1">
    <citation type="journal article" date="2014" name="Proc. Natl. Acad. Sci. U.S.A.">
        <title>Extensive sampling of basidiomycete genomes demonstrates inadequacy of the white-rot/brown-rot paradigm for wood decay fungi.</title>
        <authorList>
            <person name="Riley R."/>
            <person name="Salamov A.A."/>
            <person name="Brown D.W."/>
            <person name="Nagy L.G."/>
            <person name="Floudas D."/>
            <person name="Held B.W."/>
            <person name="Levasseur A."/>
            <person name="Lombard V."/>
            <person name="Morin E."/>
            <person name="Otillar R."/>
            <person name="Lindquist E.A."/>
            <person name="Sun H."/>
            <person name="LaButti K.M."/>
            <person name="Schmutz J."/>
            <person name="Jabbour D."/>
            <person name="Luo H."/>
            <person name="Baker S.E."/>
            <person name="Pisabarro A.G."/>
            <person name="Walton J.D."/>
            <person name="Blanchette R.A."/>
            <person name="Henrissat B."/>
            <person name="Martin F."/>
            <person name="Cullen D."/>
            <person name="Hibbett D.S."/>
            <person name="Grigoriev I.V."/>
        </authorList>
    </citation>
    <scope>NUCLEOTIDE SEQUENCE [LARGE SCALE GENOMIC DNA]</scope>
    <source>
        <strain evidence="8">FD-172 SS1</strain>
    </source>
</reference>
<organism evidence="7 8">
    <name type="scientific">Botryobasidium botryosum (strain FD-172 SS1)</name>
    <dbReference type="NCBI Taxonomy" id="930990"/>
    <lineage>
        <taxon>Eukaryota</taxon>
        <taxon>Fungi</taxon>
        <taxon>Dikarya</taxon>
        <taxon>Basidiomycota</taxon>
        <taxon>Agaricomycotina</taxon>
        <taxon>Agaricomycetes</taxon>
        <taxon>Cantharellales</taxon>
        <taxon>Botryobasidiaceae</taxon>
        <taxon>Botryobasidium</taxon>
    </lineage>
</organism>
<dbReference type="Gene3D" id="3.40.50.1700">
    <property type="entry name" value="Glycoside hydrolase family 3 C-terminal domain"/>
    <property type="match status" value="1"/>
</dbReference>
<dbReference type="InterPro" id="IPR002772">
    <property type="entry name" value="Glyco_hydro_3_C"/>
</dbReference>
<dbReference type="Gene3D" id="3.20.20.300">
    <property type="entry name" value="Glycoside hydrolase, family 3, N-terminal domain"/>
    <property type="match status" value="1"/>
</dbReference>
<dbReference type="OrthoDB" id="47059at2759"/>
<dbReference type="HOGENOM" id="CLU_004542_4_0_1"/>
<proteinExistence type="inferred from homology"/>